<dbReference type="OrthoDB" id="9765972at2"/>
<reference evidence="1 2" key="1">
    <citation type="submission" date="2016-11" db="EMBL/GenBank/DDBJ databases">
        <authorList>
            <person name="Jaros S."/>
            <person name="Januszkiewicz K."/>
            <person name="Wedrychowicz H."/>
        </authorList>
    </citation>
    <scope>NUCLEOTIDE SEQUENCE [LARGE SCALE GENOMIC DNA]</scope>
    <source>
        <strain evidence="1 2">GAS242</strain>
    </source>
</reference>
<dbReference type="AlphaFoldDB" id="A0A1M5SGW1"/>
<accession>A0A1M5SGW1</accession>
<proteinExistence type="predicted"/>
<organism evidence="1 2">
    <name type="scientific">Bradyrhizobium erythrophlei</name>
    <dbReference type="NCBI Taxonomy" id="1437360"/>
    <lineage>
        <taxon>Bacteria</taxon>
        <taxon>Pseudomonadati</taxon>
        <taxon>Pseudomonadota</taxon>
        <taxon>Alphaproteobacteria</taxon>
        <taxon>Hyphomicrobiales</taxon>
        <taxon>Nitrobacteraceae</taxon>
        <taxon>Bradyrhizobium</taxon>
    </lineage>
</organism>
<name>A0A1M5SGW1_9BRAD</name>
<protein>
    <recommendedName>
        <fullName evidence="3">DUF2130 domain-containing protein</fullName>
    </recommendedName>
</protein>
<dbReference type="RefSeq" id="WP_079570231.1">
    <property type="nucleotide sequence ID" value="NZ_LT670818.1"/>
</dbReference>
<evidence type="ECO:0008006" key="3">
    <source>
        <dbReference type="Google" id="ProtNLM"/>
    </source>
</evidence>
<evidence type="ECO:0000313" key="1">
    <source>
        <dbReference type="EMBL" id="SHH37756.1"/>
    </source>
</evidence>
<sequence>MTEPQIICPNCSHEIKLTESLAAPLIEETRKRFSEQLAAKDAEVSKKEEALRVQQGEIARALESIEDQNEVLPMAGISFQFSQLMPRRSGRLASIVRSSTG</sequence>
<evidence type="ECO:0000313" key="2">
    <source>
        <dbReference type="Proteomes" id="UP000190675"/>
    </source>
</evidence>
<gene>
    <name evidence="1" type="ORF">SAMN05444169_7142</name>
</gene>
<dbReference type="EMBL" id="LT670818">
    <property type="protein sequence ID" value="SHH37756.1"/>
    <property type="molecule type" value="Genomic_DNA"/>
</dbReference>
<dbReference type="Proteomes" id="UP000190675">
    <property type="component" value="Chromosome I"/>
</dbReference>